<evidence type="ECO:0000313" key="7">
    <source>
        <dbReference type="Proteomes" id="UP000176740"/>
    </source>
</evidence>
<comment type="similarity">
    <text evidence="1 4 5">Belongs to the bacterial ribosomal protein bS18 family.</text>
</comment>
<dbReference type="AlphaFoldDB" id="A0A1F5H073"/>
<evidence type="ECO:0000256" key="1">
    <source>
        <dbReference type="ARBA" id="ARBA00005589"/>
    </source>
</evidence>
<dbReference type="Gene3D" id="4.10.640.10">
    <property type="entry name" value="Ribosomal protein S18"/>
    <property type="match status" value="1"/>
</dbReference>
<evidence type="ECO:0000256" key="2">
    <source>
        <dbReference type="ARBA" id="ARBA00022980"/>
    </source>
</evidence>
<evidence type="ECO:0000256" key="3">
    <source>
        <dbReference type="ARBA" id="ARBA00023274"/>
    </source>
</evidence>
<dbReference type="PANTHER" id="PTHR13479:SF40">
    <property type="entry name" value="SMALL RIBOSOMAL SUBUNIT PROTEIN BS18M"/>
    <property type="match status" value="1"/>
</dbReference>
<comment type="subunit">
    <text evidence="4">Part of the 30S ribosomal subunit. Forms a tight heterodimer with protein bS6.</text>
</comment>
<dbReference type="SUPFAM" id="SSF46911">
    <property type="entry name" value="Ribosomal protein S18"/>
    <property type="match status" value="1"/>
</dbReference>
<dbReference type="InterPro" id="IPR001648">
    <property type="entry name" value="Ribosomal_bS18"/>
</dbReference>
<evidence type="ECO:0000256" key="5">
    <source>
        <dbReference type="RuleBase" id="RU003910"/>
    </source>
</evidence>
<proteinExistence type="inferred from homology"/>
<dbReference type="GO" id="GO:0003735">
    <property type="term" value="F:structural constituent of ribosome"/>
    <property type="evidence" value="ECO:0007669"/>
    <property type="project" value="InterPro"/>
</dbReference>
<dbReference type="GO" id="GO:0006412">
    <property type="term" value="P:translation"/>
    <property type="evidence" value="ECO:0007669"/>
    <property type="project" value="UniProtKB-UniRule"/>
</dbReference>
<keyword evidence="3 4" id="KW-0687">Ribonucleoprotein</keyword>
<evidence type="ECO:0000256" key="4">
    <source>
        <dbReference type="HAMAP-Rule" id="MF_00270"/>
    </source>
</evidence>
<gene>
    <name evidence="4" type="primary">rpsR</name>
    <name evidence="6" type="ORF">A3A49_00570</name>
</gene>
<dbReference type="Proteomes" id="UP000176740">
    <property type="component" value="Unassembled WGS sequence"/>
</dbReference>
<dbReference type="InterPro" id="IPR036870">
    <property type="entry name" value="Ribosomal_bS18_sf"/>
</dbReference>
<comment type="caution">
    <text evidence="6">The sequence shown here is derived from an EMBL/GenBank/DDBJ whole genome shotgun (WGS) entry which is preliminary data.</text>
</comment>
<reference evidence="6 7" key="1">
    <citation type="journal article" date="2016" name="Nat. Commun.">
        <title>Thousands of microbial genomes shed light on interconnected biogeochemical processes in an aquifer system.</title>
        <authorList>
            <person name="Anantharaman K."/>
            <person name="Brown C.T."/>
            <person name="Hug L.A."/>
            <person name="Sharon I."/>
            <person name="Castelle C.J."/>
            <person name="Probst A.J."/>
            <person name="Thomas B.C."/>
            <person name="Singh A."/>
            <person name="Wilkins M.J."/>
            <person name="Karaoz U."/>
            <person name="Brodie E.L."/>
            <person name="Williams K.H."/>
            <person name="Hubbard S.S."/>
            <person name="Banfield J.F."/>
        </authorList>
    </citation>
    <scope>NUCLEOTIDE SEQUENCE [LARGE SCALE GENOMIC DNA]</scope>
</reference>
<dbReference type="GO" id="GO:0022627">
    <property type="term" value="C:cytosolic small ribosomal subunit"/>
    <property type="evidence" value="ECO:0007669"/>
    <property type="project" value="TreeGrafter"/>
</dbReference>
<keyword evidence="4" id="KW-0699">rRNA-binding</keyword>
<keyword evidence="2 4" id="KW-0689">Ribosomal protein</keyword>
<dbReference type="HAMAP" id="MF_00270">
    <property type="entry name" value="Ribosomal_bS18"/>
    <property type="match status" value="1"/>
</dbReference>
<sequence length="75" mass="8678">MPKFIKRLSRAKKCPLCEQDVVVDYKDTVLLKKYVSERGKILGRARSGICANHQRQVTRGIKRARYIALMPFVQT</sequence>
<evidence type="ECO:0000313" key="6">
    <source>
        <dbReference type="EMBL" id="OGD97454.1"/>
    </source>
</evidence>
<name>A0A1F5H073_9BACT</name>
<protein>
    <recommendedName>
        <fullName evidence="4">Small ribosomal subunit protein bS18</fullName>
    </recommendedName>
</protein>
<dbReference type="PRINTS" id="PR00974">
    <property type="entry name" value="RIBOSOMALS18"/>
</dbReference>
<organism evidence="6 7">
    <name type="scientific">Candidatus Curtissbacteria bacterium RIFCSPLOWO2_01_FULL_38_11b</name>
    <dbReference type="NCBI Taxonomy" id="1797725"/>
    <lineage>
        <taxon>Bacteria</taxon>
        <taxon>Candidatus Curtissiibacteriota</taxon>
    </lineage>
</organism>
<dbReference type="STRING" id="1797725.A3A49_00570"/>
<accession>A0A1F5H073</accession>
<dbReference type="NCBIfam" id="TIGR00165">
    <property type="entry name" value="S18"/>
    <property type="match status" value="1"/>
</dbReference>
<comment type="function">
    <text evidence="4">Binds as a heterodimer with protein bS6 to the central domain of the 16S rRNA, where it helps stabilize the platform of the 30S subunit.</text>
</comment>
<dbReference type="Pfam" id="PF01084">
    <property type="entry name" value="Ribosomal_S18"/>
    <property type="match status" value="1"/>
</dbReference>
<dbReference type="GO" id="GO:0070181">
    <property type="term" value="F:small ribosomal subunit rRNA binding"/>
    <property type="evidence" value="ECO:0007669"/>
    <property type="project" value="TreeGrafter"/>
</dbReference>
<keyword evidence="4" id="KW-0694">RNA-binding</keyword>
<dbReference type="EMBL" id="MFBO01000031">
    <property type="protein sequence ID" value="OGD97454.1"/>
    <property type="molecule type" value="Genomic_DNA"/>
</dbReference>
<dbReference type="PANTHER" id="PTHR13479">
    <property type="entry name" value="30S RIBOSOMAL PROTEIN S18"/>
    <property type="match status" value="1"/>
</dbReference>